<dbReference type="InterPro" id="IPR007889">
    <property type="entry name" value="HTH_Psq"/>
</dbReference>
<name>A0A6H5HYJ7_9HYME</name>
<dbReference type="Proteomes" id="UP000479190">
    <property type="component" value="Unassembled WGS sequence"/>
</dbReference>
<comment type="subcellular location">
    <subcellularLocation>
        <location evidence="1">Nucleus</location>
    </subcellularLocation>
</comment>
<dbReference type="Pfam" id="PF05225">
    <property type="entry name" value="HTH_psq"/>
    <property type="match status" value="1"/>
</dbReference>
<gene>
    <name evidence="3" type="ORF">TBRA_LOCUS1873</name>
</gene>
<feature type="domain" description="HTH psq-type" evidence="2">
    <location>
        <begin position="261"/>
        <end position="298"/>
    </location>
</feature>
<dbReference type="EMBL" id="CADCXV010000358">
    <property type="protein sequence ID" value="CAB0029849.1"/>
    <property type="molecule type" value="Genomic_DNA"/>
</dbReference>
<dbReference type="GO" id="GO:0003677">
    <property type="term" value="F:DNA binding"/>
    <property type="evidence" value="ECO:0007669"/>
    <property type="project" value="InterPro"/>
</dbReference>
<dbReference type="Gene3D" id="1.10.10.60">
    <property type="entry name" value="Homeodomain-like"/>
    <property type="match status" value="1"/>
</dbReference>
<evidence type="ECO:0000313" key="4">
    <source>
        <dbReference type="Proteomes" id="UP000479190"/>
    </source>
</evidence>
<evidence type="ECO:0000313" key="3">
    <source>
        <dbReference type="EMBL" id="CAB0029849.1"/>
    </source>
</evidence>
<dbReference type="OrthoDB" id="8195605at2759"/>
<reference evidence="3 4" key="1">
    <citation type="submission" date="2020-02" db="EMBL/GenBank/DDBJ databases">
        <authorList>
            <person name="Ferguson B K."/>
        </authorList>
    </citation>
    <scope>NUCLEOTIDE SEQUENCE [LARGE SCALE GENOMIC DNA]</scope>
</reference>
<dbReference type="GO" id="GO:0005634">
    <property type="term" value="C:nucleus"/>
    <property type="evidence" value="ECO:0007669"/>
    <property type="project" value="UniProtKB-SubCell"/>
</dbReference>
<organism evidence="3 4">
    <name type="scientific">Trichogramma brassicae</name>
    <dbReference type="NCBI Taxonomy" id="86971"/>
    <lineage>
        <taxon>Eukaryota</taxon>
        <taxon>Metazoa</taxon>
        <taxon>Ecdysozoa</taxon>
        <taxon>Arthropoda</taxon>
        <taxon>Hexapoda</taxon>
        <taxon>Insecta</taxon>
        <taxon>Pterygota</taxon>
        <taxon>Neoptera</taxon>
        <taxon>Endopterygota</taxon>
        <taxon>Hymenoptera</taxon>
        <taxon>Apocrita</taxon>
        <taxon>Proctotrupomorpha</taxon>
        <taxon>Chalcidoidea</taxon>
        <taxon>Trichogrammatidae</taxon>
        <taxon>Trichogramma</taxon>
    </lineage>
</organism>
<evidence type="ECO:0000259" key="2">
    <source>
        <dbReference type="Pfam" id="PF05225"/>
    </source>
</evidence>
<dbReference type="SUPFAM" id="SSF46689">
    <property type="entry name" value="Homeodomain-like"/>
    <property type="match status" value="1"/>
</dbReference>
<protein>
    <recommendedName>
        <fullName evidence="2">HTH psq-type domain-containing protein</fullName>
    </recommendedName>
</protein>
<keyword evidence="4" id="KW-1185">Reference proteome</keyword>
<dbReference type="AlphaFoldDB" id="A0A6H5HYJ7"/>
<sequence length="364" mass="41575">MSTYRKIICNCKCCDGQLPGLLIHPAARCRRNTFSGTHPAIPYLARRFGPLAELGLLLLKLVSRVAQNLTFLHQTDQCEMLLSGVPSGLELSDDQVLEKTFCIMGLKHHERFITRTRSWKPRNPRSVKERTRAIVFQCSSSIVRDGLVAQSYRLARIGNKDLFDTGGESQLSLSPLWPKNVYHLLREAKSLSRHHQYPSPIVRNLTVFMRKSPQLELIPILTKEDLNSNLKYNYFLCCTQTLLIVLSKDIVRKRGLWSGAQLREAIEMIENENYSVRAAGIRYGIPESTIRRRLKSSTPRVNRSNSPSFGRLPVFDKEQESILKDKVLKASDLYHGVTPRHCKRIAFNLAEKCQLSNPFNSKKN</sequence>
<dbReference type="InterPro" id="IPR009057">
    <property type="entry name" value="Homeodomain-like_sf"/>
</dbReference>
<proteinExistence type="predicted"/>
<accession>A0A6H5HYJ7</accession>
<evidence type="ECO:0000256" key="1">
    <source>
        <dbReference type="ARBA" id="ARBA00004123"/>
    </source>
</evidence>